<keyword evidence="2" id="KW-1185">Reference proteome</keyword>
<dbReference type="InParanoid" id="A0A6P7XFE1"/>
<dbReference type="GO" id="GO:0000070">
    <property type="term" value="P:mitotic sister chromatid segregation"/>
    <property type="evidence" value="ECO:0007669"/>
    <property type="project" value="InterPro"/>
</dbReference>
<dbReference type="FunCoup" id="A0A6P7XFE1">
    <property type="interactions" value="1339"/>
</dbReference>
<dbReference type="KEGG" id="muo:115465527"/>
<name>A0A6P7XFE1_9AMPH</name>
<protein>
    <submittedName>
        <fullName evidence="3">Kinetochore-associated protein NSL1 homolog isoform X1</fullName>
    </submittedName>
</protein>
<gene>
    <name evidence="3" type="primary">NSL1</name>
</gene>
<dbReference type="InterPro" id="IPR013950">
    <property type="entry name" value="Mis14/Nsl1"/>
</dbReference>
<dbReference type="PANTHER" id="PTHR31749:SF3">
    <property type="entry name" value="KINETOCHORE-ASSOCIATED PROTEIN NSL1 HOMOLOG"/>
    <property type="match status" value="1"/>
</dbReference>
<dbReference type="PANTHER" id="PTHR31749">
    <property type="entry name" value="KINETOCHORE-ASSOCIATED PROTEIN NSL1 HOMOLOG"/>
    <property type="match status" value="1"/>
</dbReference>
<accession>A0A6P7XFE1</accession>
<reference evidence="3" key="1">
    <citation type="submission" date="2025-08" db="UniProtKB">
        <authorList>
            <consortium name="RefSeq"/>
        </authorList>
    </citation>
    <scope>IDENTIFICATION</scope>
</reference>
<dbReference type="GO" id="GO:0000444">
    <property type="term" value="C:MIS12/MIND type complex"/>
    <property type="evidence" value="ECO:0007669"/>
    <property type="project" value="TreeGrafter"/>
</dbReference>
<dbReference type="RefSeq" id="XP_030051911.1">
    <property type="nucleotide sequence ID" value="XM_030196051.1"/>
</dbReference>
<proteinExistence type="predicted"/>
<dbReference type="OrthoDB" id="5973266at2759"/>
<dbReference type="Pfam" id="PF08641">
    <property type="entry name" value="Mis14"/>
    <property type="match status" value="1"/>
</dbReference>
<feature type="region of interest" description="Disordered" evidence="1">
    <location>
        <begin position="259"/>
        <end position="289"/>
    </location>
</feature>
<feature type="region of interest" description="Disordered" evidence="1">
    <location>
        <begin position="1"/>
        <end position="61"/>
    </location>
</feature>
<evidence type="ECO:0000313" key="3">
    <source>
        <dbReference type="RefSeq" id="XP_030051911.1"/>
    </source>
</evidence>
<evidence type="ECO:0000313" key="2">
    <source>
        <dbReference type="Proteomes" id="UP000515156"/>
    </source>
</evidence>
<sequence>MAGNGEAAAAQGMAEDSGPGIRLEGEGPAEAGALPQVSALSEPGTESSSGQRDPGARVRCTSKRSVEKVLEMFSFFTRTLLENQPQLPEARRERALRDLIGNFETAVQENISIDGQLWHEVSECPIASDINILEDQLDEVIVDTATKREHFPRKILGEVVKAMKIEREMLDVYKPVVKPQEVRLDPAQASRMVDLTTATAETSKQISETMKSLPALIEKAEGFSQVLNWQPHLELSRTHVEVFLNRKTDPETKNIMRQVESTPRETESQKESDCVLHKKRKMEDSPECRLYPLRSKRKISLNT</sequence>
<dbReference type="GeneID" id="115465527"/>
<dbReference type="Proteomes" id="UP000515156">
    <property type="component" value="Chromosome 3"/>
</dbReference>
<evidence type="ECO:0000256" key="1">
    <source>
        <dbReference type="SAM" id="MobiDB-lite"/>
    </source>
</evidence>
<organism evidence="2 3">
    <name type="scientific">Microcaecilia unicolor</name>
    <dbReference type="NCBI Taxonomy" id="1415580"/>
    <lineage>
        <taxon>Eukaryota</taxon>
        <taxon>Metazoa</taxon>
        <taxon>Chordata</taxon>
        <taxon>Craniata</taxon>
        <taxon>Vertebrata</taxon>
        <taxon>Euteleostomi</taxon>
        <taxon>Amphibia</taxon>
        <taxon>Gymnophiona</taxon>
        <taxon>Siphonopidae</taxon>
        <taxon>Microcaecilia</taxon>
    </lineage>
</organism>
<dbReference type="CTD" id="25936"/>
<feature type="compositionally biased region" description="Basic and acidic residues" evidence="1">
    <location>
        <begin position="262"/>
        <end position="287"/>
    </location>
</feature>
<dbReference type="AlphaFoldDB" id="A0A6P7XFE1"/>